<proteinExistence type="predicted"/>
<name>A0A7J8TXE4_9ROSI</name>
<dbReference type="InterPro" id="IPR021109">
    <property type="entry name" value="Peptidase_aspartic_dom_sf"/>
</dbReference>
<comment type="caution">
    <text evidence="1">The sequence shown here is derived from an EMBL/GenBank/DDBJ whole genome shotgun (WGS) entry which is preliminary data.</text>
</comment>
<keyword evidence="2" id="KW-1185">Reference proteome</keyword>
<protein>
    <submittedName>
        <fullName evidence="1">Uncharacterized protein</fullName>
    </submittedName>
</protein>
<gene>
    <name evidence="1" type="ORF">Goklo_027144</name>
</gene>
<dbReference type="Gene3D" id="2.40.70.10">
    <property type="entry name" value="Acid Proteases"/>
    <property type="match status" value="1"/>
</dbReference>
<organism evidence="1 2">
    <name type="scientific">Gossypium klotzschianum</name>
    <dbReference type="NCBI Taxonomy" id="34286"/>
    <lineage>
        <taxon>Eukaryota</taxon>
        <taxon>Viridiplantae</taxon>
        <taxon>Streptophyta</taxon>
        <taxon>Embryophyta</taxon>
        <taxon>Tracheophyta</taxon>
        <taxon>Spermatophyta</taxon>
        <taxon>Magnoliopsida</taxon>
        <taxon>eudicotyledons</taxon>
        <taxon>Gunneridae</taxon>
        <taxon>Pentapetalae</taxon>
        <taxon>rosids</taxon>
        <taxon>malvids</taxon>
        <taxon>Malvales</taxon>
        <taxon>Malvaceae</taxon>
        <taxon>Malvoideae</taxon>
        <taxon>Gossypium</taxon>
    </lineage>
</organism>
<dbReference type="OrthoDB" id="10583398at2759"/>
<accession>A0A7J8TXE4</accession>
<dbReference type="EMBL" id="JABFAB010000002">
    <property type="protein sequence ID" value="MBA0642803.1"/>
    <property type="molecule type" value="Genomic_DNA"/>
</dbReference>
<dbReference type="Proteomes" id="UP000593573">
    <property type="component" value="Unassembled WGS sequence"/>
</dbReference>
<dbReference type="AlphaFoldDB" id="A0A7J8TXE4"/>
<sequence>MIGKKKMDRVSLVATIVAIVSLKKFKAELVEDKVFELVSMMLNSVKENMDRKQKRLMYVDINITGKRKSALIDMRASYMFISEKAVEHRLGNRSVKKTTLEMLNGKQIDTKLVKLSVRLPPIREVGCVSNFGGNVAMQNGQLRRLNTTCEVGQRAYKPKLVVRLKVNPMFKVGVLKPIYADQGDLDQGKSQCEQVRVVDSCKRVIL</sequence>
<reference evidence="1 2" key="1">
    <citation type="journal article" date="2019" name="Genome Biol. Evol.">
        <title>Insights into the evolution of the New World diploid cottons (Gossypium, subgenus Houzingenia) based on genome sequencing.</title>
        <authorList>
            <person name="Grover C.E."/>
            <person name="Arick M.A. 2nd"/>
            <person name="Thrash A."/>
            <person name="Conover J.L."/>
            <person name="Sanders W.S."/>
            <person name="Peterson D.G."/>
            <person name="Frelichowski J.E."/>
            <person name="Scheffler J.A."/>
            <person name="Scheffler B.E."/>
            <person name="Wendel J.F."/>
        </authorList>
    </citation>
    <scope>NUCLEOTIDE SEQUENCE [LARGE SCALE GENOMIC DNA]</scope>
    <source>
        <strain evidence="1">57</strain>
        <tissue evidence="1">Leaf</tissue>
    </source>
</reference>
<evidence type="ECO:0000313" key="1">
    <source>
        <dbReference type="EMBL" id="MBA0642803.1"/>
    </source>
</evidence>
<evidence type="ECO:0000313" key="2">
    <source>
        <dbReference type="Proteomes" id="UP000593573"/>
    </source>
</evidence>